<keyword evidence="2" id="KW-0732">Signal</keyword>
<feature type="chain" id="PRO_5040168320" evidence="2">
    <location>
        <begin position="19"/>
        <end position="222"/>
    </location>
</feature>
<reference evidence="3 4" key="1">
    <citation type="submission" date="2021-08" db="EMBL/GenBank/DDBJ databases">
        <title>Draft Genome Sequence of Phanerochaete sordida strain YK-624.</title>
        <authorList>
            <person name="Mori T."/>
            <person name="Dohra H."/>
            <person name="Suzuki T."/>
            <person name="Kawagishi H."/>
            <person name="Hirai H."/>
        </authorList>
    </citation>
    <scope>NUCLEOTIDE SEQUENCE [LARGE SCALE GENOMIC DNA]</scope>
    <source>
        <strain evidence="3 4">YK-624</strain>
    </source>
</reference>
<organism evidence="3 4">
    <name type="scientific">Phanerochaete sordida</name>
    <dbReference type="NCBI Taxonomy" id="48140"/>
    <lineage>
        <taxon>Eukaryota</taxon>
        <taxon>Fungi</taxon>
        <taxon>Dikarya</taxon>
        <taxon>Basidiomycota</taxon>
        <taxon>Agaricomycotina</taxon>
        <taxon>Agaricomycetes</taxon>
        <taxon>Polyporales</taxon>
        <taxon>Phanerochaetaceae</taxon>
        <taxon>Phanerochaete</taxon>
    </lineage>
</organism>
<accession>A0A9P3L974</accession>
<evidence type="ECO:0000256" key="1">
    <source>
        <dbReference type="SAM" id="MobiDB-lite"/>
    </source>
</evidence>
<feature type="compositionally biased region" description="Pro residues" evidence="1">
    <location>
        <begin position="102"/>
        <end position="112"/>
    </location>
</feature>
<evidence type="ECO:0000313" key="4">
    <source>
        <dbReference type="Proteomes" id="UP000703269"/>
    </source>
</evidence>
<feature type="region of interest" description="Disordered" evidence="1">
    <location>
        <begin position="38"/>
        <end position="120"/>
    </location>
</feature>
<feature type="compositionally biased region" description="Low complexity" evidence="1">
    <location>
        <begin position="58"/>
        <end position="73"/>
    </location>
</feature>
<protein>
    <submittedName>
        <fullName evidence="3">Uncharacterized protein</fullName>
    </submittedName>
</protein>
<dbReference type="AlphaFoldDB" id="A0A9P3L974"/>
<keyword evidence="4" id="KW-1185">Reference proteome</keyword>
<sequence>MVLVLTHSLAFFTPGAYASASRTPSSGRRGSNAEYYLAPDLSSDTDEHSSIARRSARVRSASTTSDPRTTTPDIRGRTSQRESHLHHPCDRHAATARTHARPAPPRIVPSPPRNYRLEPPRLTLPPLMECSTLSEVSLLYDAGSMASLEDLNDSREPSPERPCLHQQNVTYVGEVGQHPPTSPTSPTITTSEGWAAYVRSLANLAQVAQHRQHHHQRSAQHL</sequence>
<feature type="signal peptide" evidence="2">
    <location>
        <begin position="1"/>
        <end position="18"/>
    </location>
</feature>
<comment type="caution">
    <text evidence="3">The sequence shown here is derived from an EMBL/GenBank/DDBJ whole genome shotgun (WGS) entry which is preliminary data.</text>
</comment>
<proteinExistence type="predicted"/>
<gene>
    <name evidence="3" type="ORF">PsYK624_029280</name>
</gene>
<dbReference type="EMBL" id="BPQB01000005">
    <property type="protein sequence ID" value="GJE86845.1"/>
    <property type="molecule type" value="Genomic_DNA"/>
</dbReference>
<feature type="compositionally biased region" description="Basic and acidic residues" evidence="1">
    <location>
        <begin position="74"/>
        <end position="93"/>
    </location>
</feature>
<evidence type="ECO:0000313" key="3">
    <source>
        <dbReference type="EMBL" id="GJE86845.1"/>
    </source>
</evidence>
<dbReference type="Proteomes" id="UP000703269">
    <property type="component" value="Unassembled WGS sequence"/>
</dbReference>
<name>A0A9P3L974_9APHY</name>
<evidence type="ECO:0000256" key="2">
    <source>
        <dbReference type="SAM" id="SignalP"/>
    </source>
</evidence>